<evidence type="ECO:0000256" key="12">
    <source>
        <dbReference type="ARBA" id="ARBA00023012"/>
    </source>
</evidence>
<evidence type="ECO:0000313" key="18">
    <source>
        <dbReference type="Proteomes" id="UP000001681"/>
    </source>
</evidence>
<evidence type="ECO:0000256" key="1">
    <source>
        <dbReference type="ARBA" id="ARBA00000085"/>
    </source>
</evidence>
<dbReference type="EMBL" id="CP001022">
    <property type="protein sequence ID" value="ACB62053.1"/>
    <property type="molecule type" value="Genomic_DNA"/>
</dbReference>
<dbReference type="KEGG" id="esi:Exig_2604"/>
<dbReference type="PRINTS" id="PR00344">
    <property type="entry name" value="BCTRLSENSOR"/>
</dbReference>
<keyword evidence="18" id="KW-1185">Reference proteome</keyword>
<keyword evidence="9 17" id="KW-0418">Kinase</keyword>
<comment type="subcellular location">
    <subcellularLocation>
        <location evidence="2">Cell membrane</location>
        <topology evidence="2">Multi-pass membrane protein</topology>
    </subcellularLocation>
</comment>
<name>B1YMJ3_EXIS2</name>
<dbReference type="InterPro" id="IPR036890">
    <property type="entry name" value="HATPase_C_sf"/>
</dbReference>
<dbReference type="PROSITE" id="PS50109">
    <property type="entry name" value="HIS_KIN"/>
    <property type="match status" value="1"/>
</dbReference>
<dbReference type="SMART" id="SM00387">
    <property type="entry name" value="HATPase_c"/>
    <property type="match status" value="1"/>
</dbReference>
<accession>B1YMJ3</accession>
<dbReference type="SUPFAM" id="SSF47384">
    <property type="entry name" value="Homodimeric domain of signal transducing histidine kinase"/>
    <property type="match status" value="1"/>
</dbReference>
<dbReference type="eggNOG" id="COG5002">
    <property type="taxonomic scope" value="Bacteria"/>
</dbReference>
<organism evidence="17 18">
    <name type="scientific">Exiguobacterium sibiricum (strain DSM 17290 / CCUG 55495 / CIP 109462 / JCM 13490 / 255-15)</name>
    <dbReference type="NCBI Taxonomy" id="262543"/>
    <lineage>
        <taxon>Bacteria</taxon>
        <taxon>Bacillati</taxon>
        <taxon>Bacillota</taxon>
        <taxon>Bacilli</taxon>
        <taxon>Bacillales</taxon>
        <taxon>Bacillales Family XII. Incertae Sedis</taxon>
        <taxon>Exiguobacterium</taxon>
    </lineage>
</organism>
<dbReference type="GO" id="GO:0000155">
    <property type="term" value="F:phosphorelay sensor kinase activity"/>
    <property type="evidence" value="ECO:0007669"/>
    <property type="project" value="InterPro"/>
</dbReference>
<gene>
    <name evidence="17" type="ordered locus">Exig_2604</name>
</gene>
<evidence type="ECO:0000256" key="14">
    <source>
        <dbReference type="SAM" id="Phobius"/>
    </source>
</evidence>
<keyword evidence="5" id="KW-0597">Phosphoprotein</keyword>
<dbReference type="STRING" id="262543.Exig_2604"/>
<feature type="domain" description="HAMP" evidence="16">
    <location>
        <begin position="190"/>
        <end position="242"/>
    </location>
</feature>
<feature type="transmembrane region" description="Helical" evidence="14">
    <location>
        <begin position="12"/>
        <end position="34"/>
    </location>
</feature>
<evidence type="ECO:0000256" key="7">
    <source>
        <dbReference type="ARBA" id="ARBA00022692"/>
    </source>
</evidence>
<keyword evidence="11 14" id="KW-1133">Transmembrane helix</keyword>
<evidence type="ECO:0000256" key="4">
    <source>
        <dbReference type="ARBA" id="ARBA00022475"/>
    </source>
</evidence>
<dbReference type="SUPFAM" id="SSF55874">
    <property type="entry name" value="ATPase domain of HSP90 chaperone/DNA topoisomerase II/histidine kinase"/>
    <property type="match status" value="1"/>
</dbReference>
<dbReference type="AlphaFoldDB" id="B1YMJ3"/>
<keyword evidence="6" id="KW-0808">Transferase</keyword>
<dbReference type="PROSITE" id="PS50885">
    <property type="entry name" value="HAMP"/>
    <property type="match status" value="1"/>
</dbReference>
<proteinExistence type="predicted"/>
<dbReference type="InterPro" id="IPR036097">
    <property type="entry name" value="HisK_dim/P_sf"/>
</dbReference>
<evidence type="ECO:0000256" key="9">
    <source>
        <dbReference type="ARBA" id="ARBA00022777"/>
    </source>
</evidence>
<dbReference type="FunFam" id="1.10.287.130:FF:000001">
    <property type="entry name" value="Two-component sensor histidine kinase"/>
    <property type="match status" value="1"/>
</dbReference>
<evidence type="ECO:0000256" key="8">
    <source>
        <dbReference type="ARBA" id="ARBA00022741"/>
    </source>
</evidence>
<reference evidence="18" key="3">
    <citation type="submission" date="2008-04" db="EMBL/GenBank/DDBJ databases">
        <title>Complete sequence of chromosome of Exiguobacterium sibiricum 255-15.</title>
        <authorList>
            <consortium name="US DOE Joint Genome Institute"/>
            <person name="Copeland A."/>
            <person name="Lucas S."/>
            <person name="Lapidus A."/>
            <person name="Glavina del Rio T."/>
            <person name="Dalin E."/>
            <person name="Tice H."/>
            <person name="Bruce D."/>
            <person name="Goodwin L."/>
            <person name="Pitluck S."/>
            <person name="Kiss H."/>
            <person name="Chertkov O."/>
            <person name="Monk C."/>
            <person name="Brettin T."/>
            <person name="Detter J.C."/>
            <person name="Han C."/>
            <person name="Kuske C.R."/>
            <person name="Schmutz J."/>
            <person name="Larimer F."/>
            <person name="Land M."/>
            <person name="Hauser L."/>
            <person name="Kyrpides N."/>
            <person name="Mikhailova N."/>
            <person name="Vishnivetskaya T."/>
            <person name="Rodrigues D.F."/>
            <person name="Gilichinsky D."/>
            <person name="Tiedje J."/>
            <person name="Richardson P."/>
        </authorList>
    </citation>
    <scope>NUCLEOTIDE SEQUENCE [LARGE SCALE GENOMIC DNA]</scope>
    <source>
        <strain evidence="18">DSM 17290 / CIP 109462 / JCM 13490 / 255-15</strain>
    </source>
</reference>
<dbReference type="HOGENOM" id="CLU_000445_89_6_9"/>
<dbReference type="GO" id="GO:0005886">
    <property type="term" value="C:plasma membrane"/>
    <property type="evidence" value="ECO:0007669"/>
    <property type="project" value="UniProtKB-SubCell"/>
</dbReference>
<evidence type="ECO:0000256" key="11">
    <source>
        <dbReference type="ARBA" id="ARBA00022989"/>
    </source>
</evidence>
<protein>
    <recommendedName>
        <fullName evidence="3">histidine kinase</fullName>
        <ecNumber evidence="3">2.7.13.3</ecNumber>
    </recommendedName>
</protein>
<dbReference type="InterPro" id="IPR003661">
    <property type="entry name" value="HisK_dim/P_dom"/>
</dbReference>
<dbReference type="Proteomes" id="UP000001681">
    <property type="component" value="Chromosome"/>
</dbReference>
<dbReference type="Pfam" id="PF00512">
    <property type="entry name" value="HisKA"/>
    <property type="match status" value="1"/>
</dbReference>
<feature type="domain" description="Histidine kinase" evidence="15">
    <location>
        <begin position="257"/>
        <end position="463"/>
    </location>
</feature>
<comment type="catalytic activity">
    <reaction evidence="1">
        <text>ATP + protein L-histidine = ADP + protein N-phospho-L-histidine.</text>
        <dbReference type="EC" id="2.7.13.3"/>
    </reaction>
</comment>
<dbReference type="InterPro" id="IPR004358">
    <property type="entry name" value="Sig_transdc_His_kin-like_C"/>
</dbReference>
<dbReference type="InterPro" id="IPR003660">
    <property type="entry name" value="HAMP_dom"/>
</dbReference>
<dbReference type="eggNOG" id="COG0642">
    <property type="taxonomic scope" value="Bacteria"/>
</dbReference>
<dbReference type="InterPro" id="IPR003594">
    <property type="entry name" value="HATPase_dom"/>
</dbReference>
<dbReference type="GO" id="GO:0005524">
    <property type="term" value="F:ATP binding"/>
    <property type="evidence" value="ECO:0007669"/>
    <property type="project" value="UniProtKB-KW"/>
</dbReference>
<evidence type="ECO:0000259" key="15">
    <source>
        <dbReference type="PROSITE" id="PS50109"/>
    </source>
</evidence>
<dbReference type="Gene3D" id="3.30.565.10">
    <property type="entry name" value="Histidine kinase-like ATPase, C-terminal domain"/>
    <property type="match status" value="1"/>
</dbReference>
<keyword evidence="7 14" id="KW-0812">Transmembrane</keyword>
<sequence>MGRRMKLQQVIIENFVLLLVSALLTLFLIIYAFVQSNLYDNAVESAQKLSREAQLYTMSYLENEQADSLAESAIPVASYLASRFDVRIQLFGSKSELLADSERDQLPLLASDIDQALKGTQSYLFLKENEAPVLFFSSPIYDETDIVGSIRFLVDLKPEADLLRKLTYVFSGVFLILLGLAVVTARRMSRTIIEPIDDLRSVSHALTKGYYANKLPEYPYEELNRLAADFASLADAVQHNIRQLEHERSEQQLFIDQVTHELRTPMTAIMGYVDLIPKLEAEEAARCYQYIETESRRLLRLVSDNLENAKQKRMNGQIASTMFDIEALIQDSLFIMKLRMDQHGIKVLLNLSQLFVLGQPDQTKQVVLNVLENAVKYSDAMVLNISSFVIDESLHLRIEDDGIGIDPHVLREFSLGVDSLKSAGGNGLGLLLCRQLMNEQGGRFLVDSDENGTKVEMIFRLADQTKKY</sequence>
<dbReference type="SMART" id="SM00388">
    <property type="entry name" value="HisKA"/>
    <property type="match status" value="1"/>
</dbReference>
<evidence type="ECO:0000256" key="6">
    <source>
        <dbReference type="ARBA" id="ARBA00022679"/>
    </source>
</evidence>
<evidence type="ECO:0000256" key="2">
    <source>
        <dbReference type="ARBA" id="ARBA00004651"/>
    </source>
</evidence>
<keyword evidence="13 14" id="KW-0472">Membrane</keyword>
<dbReference type="CDD" id="cd00082">
    <property type="entry name" value="HisKA"/>
    <property type="match status" value="1"/>
</dbReference>
<evidence type="ECO:0000256" key="5">
    <source>
        <dbReference type="ARBA" id="ARBA00022553"/>
    </source>
</evidence>
<evidence type="ECO:0000256" key="10">
    <source>
        <dbReference type="ARBA" id="ARBA00022840"/>
    </source>
</evidence>
<dbReference type="InterPro" id="IPR050398">
    <property type="entry name" value="HssS/ArlS-like"/>
</dbReference>
<dbReference type="EC" id="2.7.13.3" evidence="3"/>
<dbReference type="InterPro" id="IPR005467">
    <property type="entry name" value="His_kinase_dom"/>
</dbReference>
<dbReference type="Gene3D" id="6.10.340.10">
    <property type="match status" value="1"/>
</dbReference>
<reference evidence="17 18" key="1">
    <citation type="journal article" date="2006" name="Extremophiles">
        <title>Characterization of Exiguobacterium isolates from the Siberian permafrost. Description of Exiguobacterium sibiricum sp. nov.</title>
        <authorList>
            <person name="Rodrigues D.F."/>
            <person name="Goris J."/>
            <person name="Vishnivetskaya T."/>
            <person name="Gilichinsky D."/>
            <person name="Thomashow M.F."/>
            <person name="Tiedje J.M."/>
        </authorList>
    </citation>
    <scope>NUCLEOTIDE SEQUENCE [LARGE SCALE GENOMIC DNA]</scope>
    <source>
        <strain evidence="18">DSM 17290 / CIP 109462 / JCM 13490 / 255-15</strain>
    </source>
</reference>
<dbReference type="PANTHER" id="PTHR45528">
    <property type="entry name" value="SENSOR HISTIDINE KINASE CPXA"/>
    <property type="match status" value="1"/>
</dbReference>
<keyword evidence="8" id="KW-0547">Nucleotide-binding</keyword>
<dbReference type="PANTHER" id="PTHR45528:SF10">
    <property type="entry name" value="METHYL-ACCEPTING CHEMOTAXIS PROTEIN"/>
    <property type="match status" value="1"/>
</dbReference>
<keyword evidence="4" id="KW-1003">Cell membrane</keyword>
<evidence type="ECO:0000256" key="13">
    <source>
        <dbReference type="ARBA" id="ARBA00023136"/>
    </source>
</evidence>
<keyword evidence="10" id="KW-0067">ATP-binding</keyword>
<feature type="transmembrane region" description="Helical" evidence="14">
    <location>
        <begin position="166"/>
        <end position="185"/>
    </location>
</feature>
<evidence type="ECO:0000256" key="3">
    <source>
        <dbReference type="ARBA" id="ARBA00012438"/>
    </source>
</evidence>
<keyword evidence="12" id="KW-0902">Two-component regulatory system</keyword>
<evidence type="ECO:0000313" key="17">
    <source>
        <dbReference type="EMBL" id="ACB62053.1"/>
    </source>
</evidence>
<dbReference type="Gene3D" id="1.10.287.130">
    <property type="match status" value="1"/>
</dbReference>
<reference evidence="17 18" key="2">
    <citation type="journal article" date="2008" name="BMC Genomics">
        <title>Architecture of thermal adaptation in an Exiguobacterium sibiricum strain isolated from 3 million year old permafrost: a genome and transcriptome approach.</title>
        <authorList>
            <person name="Rodrigues D.F."/>
            <person name="Ivanova N."/>
            <person name="He Z."/>
            <person name="Huebner M."/>
            <person name="Zhou J."/>
            <person name="Tiedje J.M."/>
        </authorList>
    </citation>
    <scope>NUCLEOTIDE SEQUENCE [LARGE SCALE GENOMIC DNA]</scope>
    <source>
        <strain evidence="18">DSM 17290 / CIP 109462 / JCM 13490 / 255-15</strain>
    </source>
</reference>
<dbReference type="Pfam" id="PF02518">
    <property type="entry name" value="HATPase_c"/>
    <property type="match status" value="1"/>
</dbReference>
<evidence type="ECO:0000259" key="16">
    <source>
        <dbReference type="PROSITE" id="PS50885"/>
    </source>
</evidence>